<reference evidence="1 2" key="1">
    <citation type="submission" date="2017-04" db="EMBL/GenBank/DDBJ databases">
        <title>Unexpected and diverse lifestyles within the genus Limnohabitans.</title>
        <authorList>
            <person name="Kasalicky V."/>
            <person name="Mehrshad M."/>
            <person name="Andrei S.-A."/>
            <person name="Salcher M."/>
            <person name="Kratochvilova H."/>
            <person name="Simek K."/>
            <person name="Ghai R."/>
        </authorList>
    </citation>
    <scope>NUCLEOTIDE SEQUENCE [LARGE SCALE GENOMIC DNA]</scope>
    <source>
        <strain evidence="1 2">MWH-C5</strain>
    </source>
</reference>
<gene>
    <name evidence="1" type="ORF">B9Z44_03550</name>
</gene>
<keyword evidence="2" id="KW-1185">Reference proteome</keyword>
<name>A0A315ENF1_9BURK</name>
<accession>A0A315ENF1</accession>
<dbReference type="PANTHER" id="PTHR34846:SF11">
    <property type="entry name" value="4-CARBOXYMUCONOLACTONE DECARBOXYLASE FAMILY PROTEIN (AFU_ORTHOLOGUE AFUA_6G11590)"/>
    <property type="match status" value="1"/>
</dbReference>
<dbReference type="Proteomes" id="UP000251341">
    <property type="component" value="Unassembled WGS sequence"/>
</dbReference>
<dbReference type="InterPro" id="IPR029032">
    <property type="entry name" value="AhpD-like"/>
</dbReference>
<dbReference type="RefSeq" id="WP_108401724.1">
    <property type="nucleotide sequence ID" value="NZ_NESP01000001.1"/>
</dbReference>
<dbReference type="EMBL" id="NESP01000001">
    <property type="protein sequence ID" value="PUE58749.1"/>
    <property type="molecule type" value="Genomic_DNA"/>
</dbReference>
<comment type="caution">
    <text evidence="1">The sequence shown here is derived from an EMBL/GenBank/DDBJ whole genome shotgun (WGS) entry which is preliminary data.</text>
</comment>
<evidence type="ECO:0000313" key="2">
    <source>
        <dbReference type="Proteomes" id="UP000251341"/>
    </source>
</evidence>
<sequence length="196" mass="22147">MTERFSQVRYEDLAPEVRPLADDILKVSSAALGGPYNALLRSPDMARRCFDFLDYLRFRTSVSKHLNEFAILIQARIANAQYEWWAHDPIAQRAGLSPYIIEQLRQCKRPEGMQDDEALVYDFCIQLTLNHRVPDALWAQAIAQMGEQAVVDLTVLSGTYVMVSMLLNATQVGIPNGGEEPLEVLSPLDIRQRLLA</sequence>
<dbReference type="AlphaFoldDB" id="A0A315ENF1"/>
<evidence type="ECO:0008006" key="3">
    <source>
        <dbReference type="Google" id="ProtNLM"/>
    </source>
</evidence>
<evidence type="ECO:0000313" key="1">
    <source>
        <dbReference type="EMBL" id="PUE58749.1"/>
    </source>
</evidence>
<dbReference type="Gene3D" id="1.20.1290.10">
    <property type="entry name" value="AhpD-like"/>
    <property type="match status" value="1"/>
</dbReference>
<organism evidence="1 2">
    <name type="scientific">Limnohabitans curvus</name>
    <dbReference type="NCBI Taxonomy" id="323423"/>
    <lineage>
        <taxon>Bacteria</taxon>
        <taxon>Pseudomonadati</taxon>
        <taxon>Pseudomonadota</taxon>
        <taxon>Betaproteobacteria</taxon>
        <taxon>Burkholderiales</taxon>
        <taxon>Comamonadaceae</taxon>
        <taxon>Limnohabitans</taxon>
    </lineage>
</organism>
<dbReference type="PANTHER" id="PTHR34846">
    <property type="entry name" value="4-CARBOXYMUCONOLACTONE DECARBOXYLASE FAMILY PROTEIN (AFU_ORTHOLOGUE AFUA_6G11590)"/>
    <property type="match status" value="1"/>
</dbReference>
<dbReference type="SUPFAM" id="SSF69118">
    <property type="entry name" value="AhpD-like"/>
    <property type="match status" value="1"/>
</dbReference>
<protein>
    <recommendedName>
        <fullName evidence="3">Carboxymuconolactone decarboxylase</fullName>
    </recommendedName>
</protein>
<proteinExistence type="predicted"/>